<protein>
    <submittedName>
        <fullName evidence="1">Uncharacterized protein YjbI with pentapeptide repeats</fullName>
    </submittedName>
</protein>
<evidence type="ECO:0000313" key="1">
    <source>
        <dbReference type="EMBL" id="MDQ0206656.1"/>
    </source>
</evidence>
<dbReference type="PANTHER" id="PTHR14136:SF17">
    <property type="entry name" value="BTB_POZ DOMAIN-CONTAINING PROTEIN KCTD9"/>
    <property type="match status" value="1"/>
</dbReference>
<dbReference type="EMBL" id="JAUSUA010000002">
    <property type="protein sequence ID" value="MDQ0206656.1"/>
    <property type="molecule type" value="Genomic_DNA"/>
</dbReference>
<dbReference type="InterPro" id="IPR001646">
    <property type="entry name" value="5peptide_repeat"/>
</dbReference>
<sequence length="274" mass="30323">MSNQMIERQNDLHADCSQCFGLCCVALPFAKSADFAMDKDGGTPCVNLREDYLCGIHSQLRDKGFKGCTVYECFGAGQKVSQITYAGTSWRGDSEVTEQMFKVFPIMQQLHEMLSYLDEALRREETKAIHAQLKEAYQETKVYTLLSPEAVLKLDIPTLRAGISKWLSMAGELVGNTRANKQRTKYKTIDFIGAKLKNKNFQGANLRGILFLAADLRGADMRAAELLGADLRDADLSGADLTEAIFLTQAQVNAAKGDQETKLPTGLNKPGHWV</sequence>
<evidence type="ECO:0000313" key="2">
    <source>
        <dbReference type="Proteomes" id="UP001225034"/>
    </source>
</evidence>
<dbReference type="SUPFAM" id="SSF141571">
    <property type="entry name" value="Pentapeptide repeat-like"/>
    <property type="match status" value="1"/>
</dbReference>
<reference evidence="1 2" key="1">
    <citation type="submission" date="2023-07" db="EMBL/GenBank/DDBJ databases">
        <title>Genomic Encyclopedia of Type Strains, Phase IV (KMG-IV): sequencing the most valuable type-strain genomes for metagenomic binning, comparative biology and taxonomic classification.</title>
        <authorList>
            <person name="Goeker M."/>
        </authorList>
    </citation>
    <scope>NUCLEOTIDE SEQUENCE [LARGE SCALE GENOMIC DNA]</scope>
    <source>
        <strain evidence="1 2">DSM 19154</strain>
    </source>
</reference>
<organism evidence="1 2">
    <name type="scientific">Alkalicoccobacillus murimartini</name>
    <dbReference type="NCBI Taxonomy" id="171685"/>
    <lineage>
        <taxon>Bacteria</taxon>
        <taxon>Bacillati</taxon>
        <taxon>Bacillota</taxon>
        <taxon>Bacilli</taxon>
        <taxon>Bacillales</taxon>
        <taxon>Bacillaceae</taxon>
        <taxon>Alkalicoccobacillus</taxon>
    </lineage>
</organism>
<gene>
    <name evidence="1" type="ORF">J2S05_001455</name>
</gene>
<name>A0ABT9YGL6_9BACI</name>
<dbReference type="InterPro" id="IPR051082">
    <property type="entry name" value="Pentapeptide-BTB/POZ_domain"/>
</dbReference>
<comment type="caution">
    <text evidence="1">The sequence shown here is derived from an EMBL/GenBank/DDBJ whole genome shotgun (WGS) entry which is preliminary data.</text>
</comment>
<dbReference type="Gene3D" id="2.160.20.80">
    <property type="entry name" value="E3 ubiquitin-protein ligase SopA"/>
    <property type="match status" value="1"/>
</dbReference>
<dbReference type="PANTHER" id="PTHR14136">
    <property type="entry name" value="BTB_POZ DOMAIN-CONTAINING PROTEIN KCTD9"/>
    <property type="match status" value="1"/>
</dbReference>
<dbReference type="Pfam" id="PF00805">
    <property type="entry name" value="Pentapeptide"/>
    <property type="match status" value="1"/>
</dbReference>
<proteinExistence type="predicted"/>
<accession>A0ABT9YGL6</accession>
<dbReference type="Proteomes" id="UP001225034">
    <property type="component" value="Unassembled WGS sequence"/>
</dbReference>
<keyword evidence="2" id="KW-1185">Reference proteome</keyword>